<feature type="domain" description="Alpha/beta hydrolase fold-3" evidence="2">
    <location>
        <begin position="96"/>
        <end position="196"/>
    </location>
</feature>
<dbReference type="InterPro" id="IPR029058">
    <property type="entry name" value="AB_hydrolase_fold"/>
</dbReference>
<dbReference type="Proteomes" id="UP000308724">
    <property type="component" value="Unassembled WGS sequence"/>
</dbReference>
<dbReference type="GO" id="GO:0016787">
    <property type="term" value="F:hydrolase activity"/>
    <property type="evidence" value="ECO:0007669"/>
    <property type="project" value="InterPro"/>
</dbReference>
<comment type="caution">
    <text evidence="3">The sequence shown here is derived from an EMBL/GenBank/DDBJ whole genome shotgun (WGS) entry which is preliminary data.</text>
</comment>
<dbReference type="Gene3D" id="3.40.50.1820">
    <property type="entry name" value="alpha/beta hydrolase"/>
    <property type="match status" value="1"/>
</dbReference>
<proteinExistence type="predicted"/>
<evidence type="ECO:0000256" key="1">
    <source>
        <dbReference type="SAM" id="MobiDB-lite"/>
    </source>
</evidence>
<evidence type="ECO:0000313" key="4">
    <source>
        <dbReference type="Proteomes" id="UP000308724"/>
    </source>
</evidence>
<protein>
    <recommendedName>
        <fullName evidence="2">Alpha/beta hydrolase fold-3 domain-containing protein</fullName>
    </recommendedName>
</protein>
<dbReference type="Pfam" id="PF07859">
    <property type="entry name" value="Abhydrolase_3"/>
    <property type="match status" value="1"/>
</dbReference>
<sequence length="438" mass="48960">MLALCRCLPRPNSTRKYICRSLHLHYYSTLSSSRREQVTIPCRSNGHITLRQVSAQSDTSLFHPLVASGPAPAIILYLPPGPLLPTALPTVDVGAALSSVTSATVVQINYRCSHEHRYPTPIHDVLTGYDWVLEHLVLSRSFYRPGRNINHRVKLAVCGELVGGSLAAMLTLTECRLQGPYVAAAAINEPIVDWVFPEDDGVDEESVADRFSSFVEALQSGRKPKAKSKPCPTSFSTFAENGILKASTLLKARNNLFRKHDDYFDTFASPLFNFRTAGIAVPSPRPKTPADDFAELSLYERDDFHRQQMKMSSLSYRLQNPDMQAEETAESTKKPRKSHKRWPNAGSGLRIPQMRISSAATSPLSDQVGEFARLIQKSIVAQEIKTVEADGDDAAKEAAYMLAERQIYHRTSESMRLWSLGQTHDLKHIAHWFEQILQ</sequence>
<evidence type="ECO:0000259" key="2">
    <source>
        <dbReference type="Pfam" id="PF07859"/>
    </source>
</evidence>
<gene>
    <name evidence="3" type="ORF">D6C78_10423</name>
</gene>
<accession>A0A4T0B5I2</accession>
<dbReference type="EMBL" id="QZBZ01000490">
    <property type="protein sequence ID" value="TIA29071.1"/>
    <property type="molecule type" value="Genomic_DNA"/>
</dbReference>
<feature type="region of interest" description="Disordered" evidence="1">
    <location>
        <begin position="320"/>
        <end position="348"/>
    </location>
</feature>
<organism evidence="3 4">
    <name type="scientific">Aureobasidium pullulans</name>
    <name type="common">Black yeast</name>
    <name type="synonym">Pullularia pullulans</name>
    <dbReference type="NCBI Taxonomy" id="5580"/>
    <lineage>
        <taxon>Eukaryota</taxon>
        <taxon>Fungi</taxon>
        <taxon>Dikarya</taxon>
        <taxon>Ascomycota</taxon>
        <taxon>Pezizomycotina</taxon>
        <taxon>Dothideomycetes</taxon>
        <taxon>Dothideomycetidae</taxon>
        <taxon>Dothideales</taxon>
        <taxon>Saccotheciaceae</taxon>
        <taxon>Aureobasidium</taxon>
    </lineage>
</organism>
<evidence type="ECO:0000313" key="3">
    <source>
        <dbReference type="EMBL" id="TIA29071.1"/>
    </source>
</evidence>
<dbReference type="InterPro" id="IPR013094">
    <property type="entry name" value="AB_hydrolase_3"/>
</dbReference>
<name>A0A4T0B5I2_AURPU</name>
<reference evidence="3 4" key="1">
    <citation type="submission" date="2018-10" db="EMBL/GenBank/DDBJ databases">
        <title>Fifty Aureobasidium pullulans genomes reveal a recombining polyextremotolerant generalist.</title>
        <authorList>
            <person name="Gostincar C."/>
            <person name="Turk M."/>
            <person name="Zajc J."/>
            <person name="Gunde-Cimerman N."/>
        </authorList>
    </citation>
    <scope>NUCLEOTIDE SEQUENCE [LARGE SCALE GENOMIC DNA]</scope>
    <source>
        <strain evidence="3 4">EXF-1645</strain>
    </source>
</reference>
<dbReference type="SUPFAM" id="SSF53474">
    <property type="entry name" value="alpha/beta-Hydrolases"/>
    <property type="match status" value="1"/>
</dbReference>
<dbReference type="AlphaFoldDB" id="A0A4T0B5I2"/>